<gene>
    <name evidence="4" type="ORF">FA13DRAFT_1725062</name>
</gene>
<protein>
    <submittedName>
        <fullName evidence="4">VIT-domain-containing protein</fullName>
    </submittedName>
</protein>
<evidence type="ECO:0000259" key="2">
    <source>
        <dbReference type="PROSITE" id="PS50234"/>
    </source>
</evidence>
<dbReference type="STRING" id="71717.A0A4Y7TY50"/>
<feature type="region of interest" description="Disordered" evidence="1">
    <location>
        <begin position="701"/>
        <end position="749"/>
    </location>
</feature>
<dbReference type="InterPro" id="IPR002035">
    <property type="entry name" value="VWF_A"/>
</dbReference>
<feature type="compositionally biased region" description="Basic and acidic residues" evidence="1">
    <location>
        <begin position="793"/>
        <end position="808"/>
    </location>
</feature>
<evidence type="ECO:0000256" key="1">
    <source>
        <dbReference type="SAM" id="MobiDB-lite"/>
    </source>
</evidence>
<name>A0A4Y7TY50_COPMI</name>
<feature type="region of interest" description="Disordered" evidence="1">
    <location>
        <begin position="774"/>
        <end position="808"/>
    </location>
</feature>
<evidence type="ECO:0000313" key="4">
    <source>
        <dbReference type="EMBL" id="TEB39095.1"/>
    </source>
</evidence>
<dbReference type="InterPro" id="IPR013694">
    <property type="entry name" value="VIT"/>
</dbReference>
<dbReference type="PANTHER" id="PTHR45737">
    <property type="entry name" value="VON WILLEBRAND FACTOR A DOMAIN-CONTAINING PROTEIN 5A"/>
    <property type="match status" value="1"/>
</dbReference>
<feature type="region of interest" description="Disordered" evidence="1">
    <location>
        <begin position="641"/>
        <end position="660"/>
    </location>
</feature>
<dbReference type="AlphaFoldDB" id="A0A4Y7TY50"/>
<organism evidence="4 5">
    <name type="scientific">Coprinellus micaceus</name>
    <name type="common">Glistening ink-cap mushroom</name>
    <name type="synonym">Coprinus micaceus</name>
    <dbReference type="NCBI Taxonomy" id="71717"/>
    <lineage>
        <taxon>Eukaryota</taxon>
        <taxon>Fungi</taxon>
        <taxon>Dikarya</taxon>
        <taxon>Basidiomycota</taxon>
        <taxon>Agaricomycotina</taxon>
        <taxon>Agaricomycetes</taxon>
        <taxon>Agaricomycetidae</taxon>
        <taxon>Agaricales</taxon>
        <taxon>Agaricineae</taxon>
        <taxon>Psathyrellaceae</taxon>
        <taxon>Coprinellus</taxon>
    </lineage>
</organism>
<dbReference type="Pfam" id="PF08487">
    <property type="entry name" value="VIT"/>
    <property type="match status" value="1"/>
</dbReference>
<dbReference type="PROSITE" id="PS51468">
    <property type="entry name" value="VIT"/>
    <property type="match status" value="1"/>
</dbReference>
<dbReference type="PANTHER" id="PTHR45737:SF6">
    <property type="entry name" value="VON WILLEBRAND FACTOR A DOMAIN-CONTAINING PROTEIN 5A"/>
    <property type="match status" value="1"/>
</dbReference>
<dbReference type="SUPFAM" id="SSF53300">
    <property type="entry name" value="vWA-like"/>
    <property type="match status" value="1"/>
</dbReference>
<dbReference type="Proteomes" id="UP000298030">
    <property type="component" value="Unassembled WGS sequence"/>
</dbReference>
<evidence type="ECO:0000313" key="5">
    <source>
        <dbReference type="Proteomes" id="UP000298030"/>
    </source>
</evidence>
<reference evidence="4 5" key="1">
    <citation type="journal article" date="2019" name="Nat. Ecol. Evol.">
        <title>Megaphylogeny resolves global patterns of mushroom evolution.</title>
        <authorList>
            <person name="Varga T."/>
            <person name="Krizsan K."/>
            <person name="Foldi C."/>
            <person name="Dima B."/>
            <person name="Sanchez-Garcia M."/>
            <person name="Sanchez-Ramirez S."/>
            <person name="Szollosi G.J."/>
            <person name="Szarkandi J.G."/>
            <person name="Papp V."/>
            <person name="Albert L."/>
            <person name="Andreopoulos W."/>
            <person name="Angelini C."/>
            <person name="Antonin V."/>
            <person name="Barry K.W."/>
            <person name="Bougher N.L."/>
            <person name="Buchanan P."/>
            <person name="Buyck B."/>
            <person name="Bense V."/>
            <person name="Catcheside P."/>
            <person name="Chovatia M."/>
            <person name="Cooper J."/>
            <person name="Damon W."/>
            <person name="Desjardin D."/>
            <person name="Finy P."/>
            <person name="Geml J."/>
            <person name="Haridas S."/>
            <person name="Hughes K."/>
            <person name="Justo A."/>
            <person name="Karasinski D."/>
            <person name="Kautmanova I."/>
            <person name="Kiss B."/>
            <person name="Kocsube S."/>
            <person name="Kotiranta H."/>
            <person name="LaButti K.M."/>
            <person name="Lechner B.E."/>
            <person name="Liimatainen K."/>
            <person name="Lipzen A."/>
            <person name="Lukacs Z."/>
            <person name="Mihaltcheva S."/>
            <person name="Morgado L.N."/>
            <person name="Niskanen T."/>
            <person name="Noordeloos M.E."/>
            <person name="Ohm R.A."/>
            <person name="Ortiz-Santana B."/>
            <person name="Ovrebo C."/>
            <person name="Racz N."/>
            <person name="Riley R."/>
            <person name="Savchenko A."/>
            <person name="Shiryaev A."/>
            <person name="Soop K."/>
            <person name="Spirin V."/>
            <person name="Szebenyi C."/>
            <person name="Tomsovsky M."/>
            <person name="Tulloss R.E."/>
            <person name="Uehling J."/>
            <person name="Grigoriev I.V."/>
            <person name="Vagvolgyi C."/>
            <person name="Papp T."/>
            <person name="Martin F.M."/>
            <person name="Miettinen O."/>
            <person name="Hibbett D.S."/>
            <person name="Nagy L.G."/>
        </authorList>
    </citation>
    <scope>NUCLEOTIDE SEQUENCE [LARGE SCALE GENOMIC DNA]</scope>
    <source>
        <strain evidence="4 5">FP101781</strain>
    </source>
</reference>
<dbReference type="SMART" id="SM00327">
    <property type="entry name" value="VWA"/>
    <property type="match status" value="1"/>
</dbReference>
<dbReference type="PROSITE" id="PS50234">
    <property type="entry name" value="VWFA"/>
    <property type="match status" value="1"/>
</dbReference>
<feature type="domain" description="VWFA" evidence="2">
    <location>
        <begin position="280"/>
        <end position="464"/>
    </location>
</feature>
<dbReference type="Pfam" id="PF13768">
    <property type="entry name" value="VWA_3"/>
    <property type="match status" value="1"/>
</dbReference>
<accession>A0A4Y7TY50</accession>
<evidence type="ECO:0000259" key="3">
    <source>
        <dbReference type="PROSITE" id="PS51468"/>
    </source>
</evidence>
<comment type="caution">
    <text evidence="4">The sequence shown here is derived from an EMBL/GenBank/DDBJ whole genome shotgun (WGS) entry which is preliminary data.</text>
</comment>
<dbReference type="SMART" id="SM00609">
    <property type="entry name" value="VIT"/>
    <property type="match status" value="1"/>
</dbReference>
<keyword evidence="5" id="KW-1185">Reference proteome</keyword>
<feature type="domain" description="VIT" evidence="3">
    <location>
        <begin position="9"/>
        <end position="139"/>
    </location>
</feature>
<proteinExistence type="predicted"/>
<sequence>MDHCGVLYNAYDGATDTFSPAQVPLEEVKIKVWIVDVTARVTVTQKFYNNSPVRTGRAKYCFPVPASAAVCAFQLTGSDGRVIRGECKEKELAQEQYEAAMATGQTAGLLEYVTDDIFTISIGYLPPYATMQYTMTLYTGDYTNQVRFQLPSYVGERYGIPPEGLDGAVQPAGDRTRISITADIQMSGRIQDVLSPSHSSQITETRYATHLGRASRRRTTIRYRSTSYLERDFILVIRAKDLDSPRCFVEVRKDARYPDTIALQLTMVLRTTLPAIQSQRYLFLVDRSGSMGPGGRIETAKRTLMMMLRMIPAQGSTFNIFGFGNDCESWRSTSQPYTQHSLEEATAFVEGFDSDFGGTEIQRALAKVFASSPPDLPTVVFVLTDGEVTDIEGTKQEVSRFVSYSHVPRRVFTLGIGDSVSTDMCEGIARAGNGECLFAVDTESIVQKCSSLFTASRTPFLRNINLVWGVTEGSQSEVTFSNTPSPRSVATRPLSPIQQTPHRIEALHSGTRMNVFAIITSKRAQPPKAVLLSGVLDDETNREFSLRVPVQQIALVDSDDGSIPLVHTMAAWKLIQEYAENPRMPLPRPLGVATEEELRQSVIVQLGVQYQVASQHTSFVAVEESRDNRMGKRLKQSFLQTHPEYDDSESVLGSDQRSGPLEIGQLTTQLRAAWQAMTATLSGLSLSGLWSSVNSGFFADPQRQADMAGPRASADSLPGQRPTGGGSSSTAGSDSGGPTGPGSQDSDMSSIRTFSTISSLAGWWRAGSLSERSSLYSDESDGNYRVPSPMFQRRADGNRTPRQRDTIQRSLEKSSVPATVVDMVKLQQFDGSFSPMSLDFIRPLVGNSIIDEAQRLTEVESDVWVTIVCVAYLRKQLEHNPELLDNLLVKTLEYLRGRGGVDIDALLERAAMLMQ</sequence>
<dbReference type="InterPro" id="IPR036465">
    <property type="entry name" value="vWFA_dom_sf"/>
</dbReference>
<dbReference type="Gene3D" id="3.40.50.410">
    <property type="entry name" value="von Willebrand factor, type A domain"/>
    <property type="match status" value="1"/>
</dbReference>
<dbReference type="OrthoDB" id="1729737at2759"/>
<dbReference type="EMBL" id="QPFP01000002">
    <property type="protein sequence ID" value="TEB39095.1"/>
    <property type="molecule type" value="Genomic_DNA"/>
</dbReference>